<name>A0AAE0LHF2_9CHLO</name>
<proteinExistence type="predicted"/>
<evidence type="ECO:0000313" key="1">
    <source>
        <dbReference type="EMBL" id="KAK3284899.1"/>
    </source>
</evidence>
<sequence>MADEPAAKKPKLESHTMNINNAVDKAHEGKTLKEILDEPVSALQGIAEWSDEVLSELNLSSVADLAKWKYGVWAVAIVNLAPFEIVGKREPSSELNIDAFLDKSYETKGLQEILEAPLSAIQGLSEKAAESLGKVRIKTVGDLGNWKFLKMAQAIGVLASGEQTETSKQERELAKLK</sequence>
<dbReference type="Proteomes" id="UP001190700">
    <property type="component" value="Unassembled WGS sequence"/>
</dbReference>
<organism evidence="1 2">
    <name type="scientific">Cymbomonas tetramitiformis</name>
    <dbReference type="NCBI Taxonomy" id="36881"/>
    <lineage>
        <taxon>Eukaryota</taxon>
        <taxon>Viridiplantae</taxon>
        <taxon>Chlorophyta</taxon>
        <taxon>Pyramimonadophyceae</taxon>
        <taxon>Pyramimonadales</taxon>
        <taxon>Pyramimonadaceae</taxon>
        <taxon>Cymbomonas</taxon>
    </lineage>
</organism>
<keyword evidence="2" id="KW-1185">Reference proteome</keyword>
<protein>
    <submittedName>
        <fullName evidence="1">Uncharacterized protein</fullName>
    </submittedName>
</protein>
<gene>
    <name evidence="1" type="ORF">CYMTET_7475</name>
</gene>
<dbReference type="EMBL" id="LGRX02002096">
    <property type="protein sequence ID" value="KAK3284899.1"/>
    <property type="molecule type" value="Genomic_DNA"/>
</dbReference>
<comment type="caution">
    <text evidence="1">The sequence shown here is derived from an EMBL/GenBank/DDBJ whole genome shotgun (WGS) entry which is preliminary data.</text>
</comment>
<evidence type="ECO:0000313" key="2">
    <source>
        <dbReference type="Proteomes" id="UP001190700"/>
    </source>
</evidence>
<dbReference type="AlphaFoldDB" id="A0AAE0LHF2"/>
<accession>A0AAE0LHF2</accession>
<reference evidence="1 2" key="1">
    <citation type="journal article" date="2015" name="Genome Biol. Evol.">
        <title>Comparative Genomics of a Bacterivorous Green Alga Reveals Evolutionary Causalities and Consequences of Phago-Mixotrophic Mode of Nutrition.</title>
        <authorList>
            <person name="Burns J.A."/>
            <person name="Paasch A."/>
            <person name="Narechania A."/>
            <person name="Kim E."/>
        </authorList>
    </citation>
    <scope>NUCLEOTIDE SEQUENCE [LARGE SCALE GENOMIC DNA]</scope>
    <source>
        <strain evidence="1 2">PLY_AMNH</strain>
    </source>
</reference>